<dbReference type="Proteomes" id="UP001183619">
    <property type="component" value="Unassembled WGS sequence"/>
</dbReference>
<organism evidence="1 2">
    <name type="scientific">Corynebacterium felinum</name>
    <dbReference type="NCBI Taxonomy" id="131318"/>
    <lineage>
        <taxon>Bacteria</taxon>
        <taxon>Bacillati</taxon>
        <taxon>Actinomycetota</taxon>
        <taxon>Actinomycetes</taxon>
        <taxon>Mycobacteriales</taxon>
        <taxon>Corynebacteriaceae</taxon>
        <taxon>Corynebacterium</taxon>
    </lineage>
</organism>
<proteinExistence type="predicted"/>
<comment type="caution">
    <text evidence="1">The sequence shown here is derived from an EMBL/GenBank/DDBJ whole genome shotgun (WGS) entry which is preliminary data.</text>
</comment>
<name>A0ABU2B872_9CORY</name>
<evidence type="ECO:0000313" key="2">
    <source>
        <dbReference type="Proteomes" id="UP001183619"/>
    </source>
</evidence>
<dbReference type="EMBL" id="JAVDYF010000001">
    <property type="protein sequence ID" value="MDR7354813.1"/>
    <property type="molecule type" value="Genomic_DNA"/>
</dbReference>
<evidence type="ECO:0000313" key="1">
    <source>
        <dbReference type="EMBL" id="MDR7354813.1"/>
    </source>
</evidence>
<protein>
    <submittedName>
        <fullName evidence="1">Uncharacterized protein</fullName>
    </submittedName>
</protein>
<gene>
    <name evidence="1" type="ORF">J2S37_001351</name>
</gene>
<accession>A0ABU2B872</accession>
<sequence>MRGLVARPISTSCAWLARSKKKKSSALAGAWDLEVLRGAEREVSWLRASAKKGDRHYAFEN</sequence>
<reference evidence="1 2" key="1">
    <citation type="submission" date="2023-07" db="EMBL/GenBank/DDBJ databases">
        <title>Sequencing the genomes of 1000 actinobacteria strains.</title>
        <authorList>
            <person name="Klenk H.-P."/>
        </authorList>
    </citation>
    <scope>NUCLEOTIDE SEQUENCE [LARGE SCALE GENOMIC DNA]</scope>
    <source>
        <strain evidence="1 2">DSM 44508</strain>
    </source>
</reference>
<keyword evidence="2" id="KW-1185">Reference proteome</keyword>